<evidence type="ECO:0000313" key="7">
    <source>
        <dbReference type="Proteomes" id="UP001158576"/>
    </source>
</evidence>
<keyword evidence="5" id="KW-1133">Transmembrane helix</keyword>
<dbReference type="InterPro" id="IPR019427">
    <property type="entry name" value="7TM_GPCR_serpentine_rcpt_Srw"/>
</dbReference>
<comment type="subcellular location">
    <subcellularLocation>
        <location evidence="1">Membrane</location>
        <topology evidence="1">Multi-pass membrane protein</topology>
    </subcellularLocation>
</comment>
<evidence type="ECO:0000256" key="5">
    <source>
        <dbReference type="SAM" id="Phobius"/>
    </source>
</evidence>
<gene>
    <name evidence="6" type="ORF">OKIOD_LOCUS946</name>
</gene>
<dbReference type="Proteomes" id="UP001158576">
    <property type="component" value="Chromosome PAR"/>
</dbReference>
<evidence type="ECO:0000256" key="1">
    <source>
        <dbReference type="ARBA" id="ARBA00004141"/>
    </source>
</evidence>
<keyword evidence="5" id="KW-0472">Membrane</keyword>
<evidence type="ECO:0000256" key="2">
    <source>
        <dbReference type="ARBA" id="ARBA00023040"/>
    </source>
</evidence>
<reference evidence="6 7" key="1">
    <citation type="submission" date="2021-04" db="EMBL/GenBank/DDBJ databases">
        <authorList>
            <person name="Bliznina A."/>
        </authorList>
    </citation>
    <scope>NUCLEOTIDE SEQUENCE [LARGE SCALE GENOMIC DNA]</scope>
</reference>
<dbReference type="PANTHER" id="PTHR45695:SF9">
    <property type="entry name" value="LEUCOKININ RECEPTOR"/>
    <property type="match status" value="1"/>
</dbReference>
<keyword evidence="2" id="KW-0297">G-protein coupled receptor</keyword>
<organism evidence="6 7">
    <name type="scientific">Oikopleura dioica</name>
    <name type="common">Tunicate</name>
    <dbReference type="NCBI Taxonomy" id="34765"/>
    <lineage>
        <taxon>Eukaryota</taxon>
        <taxon>Metazoa</taxon>
        <taxon>Chordata</taxon>
        <taxon>Tunicata</taxon>
        <taxon>Appendicularia</taxon>
        <taxon>Copelata</taxon>
        <taxon>Oikopleuridae</taxon>
        <taxon>Oikopleura</taxon>
    </lineage>
</organism>
<dbReference type="Pfam" id="PF10324">
    <property type="entry name" value="7TM_GPCR_Srw"/>
    <property type="match status" value="1"/>
</dbReference>
<name>A0ABN7RL88_OIKDI</name>
<keyword evidence="7" id="KW-1185">Reference proteome</keyword>
<evidence type="ECO:0000256" key="4">
    <source>
        <dbReference type="ARBA" id="ARBA00023224"/>
    </source>
</evidence>
<evidence type="ECO:0000313" key="6">
    <source>
        <dbReference type="EMBL" id="CAG5079831.1"/>
    </source>
</evidence>
<dbReference type="EMBL" id="OU015568">
    <property type="protein sequence ID" value="CAG5079831.1"/>
    <property type="molecule type" value="Genomic_DNA"/>
</dbReference>
<sequence length="250" mass="28125">MCNVTYGKIPGEVDGESFCGKGVAGFLRFIKENCSAEIFNSVCEEKLLAITPYHGILYEHLCSNSSCDSDQLFCQNMRTIDSGSYTESLNIVPFCGPVSLASHFHSYRAKVKHTLRSTANANTDISMSKTLIVMVGSFTICLLPMITLNFIEVVNYEKLDPLNDFENFDLEFMNSMNTLSILASMFLIANSFMNAVIYSLMSWRFRMEAEEFFYKTILRRKNYKSKLRPSSGGLTMTSTVGEANTSFSVR</sequence>
<keyword evidence="4" id="KW-0807">Transducer</keyword>
<feature type="transmembrane region" description="Helical" evidence="5">
    <location>
        <begin position="179"/>
        <end position="200"/>
    </location>
</feature>
<feature type="transmembrane region" description="Helical" evidence="5">
    <location>
        <begin position="131"/>
        <end position="151"/>
    </location>
</feature>
<dbReference type="PANTHER" id="PTHR45695">
    <property type="entry name" value="LEUCOKININ RECEPTOR-RELATED"/>
    <property type="match status" value="1"/>
</dbReference>
<accession>A0ABN7RL88</accession>
<dbReference type="Gene3D" id="1.20.1070.10">
    <property type="entry name" value="Rhodopsin 7-helix transmembrane proteins"/>
    <property type="match status" value="1"/>
</dbReference>
<dbReference type="SUPFAM" id="SSF81321">
    <property type="entry name" value="Family A G protein-coupled receptor-like"/>
    <property type="match status" value="1"/>
</dbReference>
<evidence type="ECO:0000256" key="3">
    <source>
        <dbReference type="ARBA" id="ARBA00023170"/>
    </source>
</evidence>
<proteinExistence type="predicted"/>
<protein>
    <submittedName>
        <fullName evidence="6">Oidioi.mRNA.OKI2018_I69.PAR.g9388.t1.cds</fullName>
    </submittedName>
</protein>
<keyword evidence="3" id="KW-0675">Receptor</keyword>
<keyword evidence="5" id="KW-0812">Transmembrane</keyword>